<keyword evidence="1" id="KW-1133">Transmembrane helix</keyword>
<evidence type="ECO:0000256" key="1">
    <source>
        <dbReference type="SAM" id="Phobius"/>
    </source>
</evidence>
<organism evidence="2 3">
    <name type="scientific">Aeromonas veronii</name>
    <dbReference type="NCBI Taxonomy" id="654"/>
    <lineage>
        <taxon>Bacteria</taxon>
        <taxon>Pseudomonadati</taxon>
        <taxon>Pseudomonadota</taxon>
        <taxon>Gammaproteobacteria</taxon>
        <taxon>Aeromonadales</taxon>
        <taxon>Aeromonadaceae</taxon>
        <taxon>Aeromonas</taxon>
    </lineage>
</organism>
<dbReference type="AlphaFoldDB" id="A0A3A9IAI5"/>
<evidence type="ECO:0000313" key="3">
    <source>
        <dbReference type="Proteomes" id="UP000281725"/>
    </source>
</evidence>
<evidence type="ECO:0000313" key="2">
    <source>
        <dbReference type="EMBL" id="RKJ86259.1"/>
    </source>
</evidence>
<dbReference type="EMBL" id="RAWX01000004">
    <property type="protein sequence ID" value="RKJ86259.1"/>
    <property type="molecule type" value="Genomic_DNA"/>
</dbReference>
<protein>
    <submittedName>
        <fullName evidence="2">Uncharacterized protein</fullName>
    </submittedName>
</protein>
<accession>A0A3A9IAI5</accession>
<keyword evidence="1" id="KW-0812">Transmembrane</keyword>
<name>A0A3A9IAI5_AERVE</name>
<proteinExistence type="predicted"/>
<gene>
    <name evidence="2" type="ORF">D6R50_18405</name>
</gene>
<feature type="transmembrane region" description="Helical" evidence="1">
    <location>
        <begin position="60"/>
        <end position="78"/>
    </location>
</feature>
<feature type="transmembrane region" description="Helical" evidence="1">
    <location>
        <begin position="84"/>
        <end position="103"/>
    </location>
</feature>
<sequence length="124" mass="14023">MNDYYVFQDGNNLYAIKNTQNNELEMLFLNAKENGRHLVLDKVSATSEDAAVKIVKKLKAFNVVTSIVGLMNIGWILGVKETPFNMVIFIAVTIAFLWGANAYQKMLSPELKDLHKSKGEDKRK</sequence>
<dbReference type="RefSeq" id="WP_120415895.1">
    <property type="nucleotide sequence ID" value="NZ_RAWX01000004.1"/>
</dbReference>
<keyword evidence="1" id="KW-0472">Membrane</keyword>
<reference evidence="2 3" key="1">
    <citation type="submission" date="2018-09" db="EMBL/GenBank/DDBJ databases">
        <title>Genome sequencing of Aeromonas veronii MS-17-88.</title>
        <authorList>
            <person name="Tekedar H.C."/>
            <person name="Arick M.A."/>
            <person name="Hsu C.-Y."/>
            <person name="Thrash A."/>
            <person name="Karsi A."/>
            <person name="Lawrence M.L."/>
            <person name="Abdelhamed H."/>
        </authorList>
    </citation>
    <scope>NUCLEOTIDE SEQUENCE [LARGE SCALE GENOMIC DNA]</scope>
    <source>
        <strain evidence="2 3">MS 17-88</strain>
    </source>
</reference>
<comment type="caution">
    <text evidence="2">The sequence shown here is derived from an EMBL/GenBank/DDBJ whole genome shotgun (WGS) entry which is preliminary data.</text>
</comment>
<dbReference type="Proteomes" id="UP000281725">
    <property type="component" value="Unassembled WGS sequence"/>
</dbReference>